<organism evidence="6 7">
    <name type="scientific">Paramuribaculum intestinale</name>
    <dbReference type="NCBI Taxonomy" id="2094151"/>
    <lineage>
        <taxon>Bacteria</taxon>
        <taxon>Pseudomonadati</taxon>
        <taxon>Bacteroidota</taxon>
        <taxon>Bacteroidia</taxon>
        <taxon>Bacteroidales</taxon>
        <taxon>Muribaculaceae</taxon>
        <taxon>Paramuribaculum</taxon>
    </lineage>
</organism>
<comment type="cofactor">
    <cofactor evidence="3">
        <name>pyridoxal 5'-phosphate</name>
        <dbReference type="ChEBI" id="CHEBI:597326"/>
    </cofactor>
</comment>
<dbReference type="Pfam" id="PF01168">
    <property type="entry name" value="Ala_racemase_N"/>
    <property type="match status" value="1"/>
</dbReference>
<feature type="modified residue" description="N6-(pyridoxal phosphate)lysine" evidence="2 3">
    <location>
        <position position="26"/>
    </location>
</feature>
<reference evidence="7" key="1">
    <citation type="submission" date="2018-02" db="EMBL/GenBank/DDBJ databases">
        <authorList>
            <person name="Clavel T."/>
            <person name="Strowig T."/>
        </authorList>
    </citation>
    <scope>NUCLEOTIDE SEQUENCE [LARGE SCALE GENOMIC DNA]</scope>
    <source>
        <strain evidence="7">DSM 100764</strain>
    </source>
</reference>
<gene>
    <name evidence="6" type="ORF">C5O25_02325</name>
</gene>
<comment type="function">
    <text evidence="2">Pyridoxal 5'-phosphate (PLP)-binding protein, which is involved in PLP homeostasis.</text>
</comment>
<dbReference type="NCBIfam" id="TIGR00044">
    <property type="entry name" value="YggS family pyridoxal phosphate-dependent enzyme"/>
    <property type="match status" value="1"/>
</dbReference>
<proteinExistence type="inferred from homology"/>
<dbReference type="GO" id="GO:0030170">
    <property type="term" value="F:pyridoxal phosphate binding"/>
    <property type="evidence" value="ECO:0007669"/>
    <property type="project" value="UniProtKB-UniRule"/>
</dbReference>
<protein>
    <recommendedName>
        <fullName evidence="2">Pyridoxal phosphate homeostasis protein</fullName>
        <shortName evidence="2">PLP homeostasis protein</shortName>
    </recommendedName>
</protein>
<evidence type="ECO:0000256" key="2">
    <source>
        <dbReference type="HAMAP-Rule" id="MF_02087"/>
    </source>
</evidence>
<dbReference type="PROSITE" id="PS01211">
    <property type="entry name" value="UPF0001"/>
    <property type="match status" value="1"/>
</dbReference>
<dbReference type="InterPro" id="IPR011078">
    <property type="entry name" value="PyrdxlP_homeostasis"/>
</dbReference>
<evidence type="ECO:0000256" key="4">
    <source>
        <dbReference type="RuleBase" id="RU004514"/>
    </source>
</evidence>
<dbReference type="PANTHER" id="PTHR10146">
    <property type="entry name" value="PROLINE SYNTHETASE CO-TRANSCRIBED BACTERIAL HOMOLOG PROTEIN"/>
    <property type="match status" value="1"/>
</dbReference>
<keyword evidence="7" id="KW-1185">Reference proteome</keyword>
<dbReference type="HAMAP" id="MF_02087">
    <property type="entry name" value="PLP_homeostasis"/>
    <property type="match status" value="1"/>
</dbReference>
<keyword evidence="1 2" id="KW-0663">Pyridoxal phosphate</keyword>
<dbReference type="PIRSF" id="PIRSF004848">
    <property type="entry name" value="YBL036c_PLPDEIII"/>
    <property type="match status" value="1"/>
</dbReference>
<dbReference type="GeneID" id="93423381"/>
<dbReference type="FunFam" id="3.20.20.10:FF:000018">
    <property type="entry name" value="Pyridoxal phosphate homeostasis protein"/>
    <property type="match status" value="1"/>
</dbReference>
<dbReference type="InterPro" id="IPR001608">
    <property type="entry name" value="Ala_racemase_N"/>
</dbReference>
<accession>A0A2V1J127</accession>
<name>A0A2V1J127_9BACT</name>
<dbReference type="AlphaFoldDB" id="A0A2V1J127"/>
<comment type="caution">
    <text evidence="6">The sequence shown here is derived from an EMBL/GenBank/DDBJ whole genome shotgun (WGS) entry which is preliminary data.</text>
</comment>
<dbReference type="InterPro" id="IPR029066">
    <property type="entry name" value="PLP-binding_barrel"/>
</dbReference>
<comment type="similarity">
    <text evidence="2 4">Belongs to the pyridoxal phosphate-binding protein YggS/PROSC family.</text>
</comment>
<evidence type="ECO:0000256" key="3">
    <source>
        <dbReference type="PIRSR" id="PIRSR004848-1"/>
    </source>
</evidence>
<dbReference type="EMBL" id="PUBV01000003">
    <property type="protein sequence ID" value="PWB09160.1"/>
    <property type="molecule type" value="Genomic_DNA"/>
</dbReference>
<evidence type="ECO:0000259" key="5">
    <source>
        <dbReference type="Pfam" id="PF01168"/>
    </source>
</evidence>
<evidence type="ECO:0000313" key="7">
    <source>
        <dbReference type="Proteomes" id="UP000244925"/>
    </source>
</evidence>
<feature type="domain" description="Alanine racemase N-terminal" evidence="5">
    <location>
        <begin position="3"/>
        <end position="218"/>
    </location>
</feature>
<dbReference type="RefSeq" id="WP_107035181.1">
    <property type="nucleotide sequence ID" value="NZ_CAOMFE010000001.1"/>
</dbReference>
<dbReference type="SUPFAM" id="SSF51419">
    <property type="entry name" value="PLP-binding barrel"/>
    <property type="match status" value="1"/>
</dbReference>
<sequence length="219" mass="23875">MSDIASRIQEIKSALPQGVELTAVSKFHPSEAVMEAYAAGQRVFGESRAQELQEKAAALPTDIEWHFIGHLQTNKVKQVVAVADMIQSIDSLRLLRAVSDAAVKAGRRVDVLLQVHVAREETKTGFLPDEMEQAAREALTMPGVRLRGVMGMASNTDDETRVRADFKAIRGSFDALRHGAASGQPQFDTVSMGMSHDRALAIEEGSTMVRIGSDIFGER</sequence>
<dbReference type="Gene3D" id="3.20.20.10">
    <property type="entry name" value="Alanine racemase"/>
    <property type="match status" value="1"/>
</dbReference>
<dbReference type="PANTHER" id="PTHR10146:SF14">
    <property type="entry name" value="PYRIDOXAL PHOSPHATE HOMEOSTASIS PROTEIN"/>
    <property type="match status" value="1"/>
</dbReference>
<evidence type="ECO:0000313" key="6">
    <source>
        <dbReference type="EMBL" id="PWB09160.1"/>
    </source>
</evidence>
<evidence type="ECO:0000256" key="1">
    <source>
        <dbReference type="ARBA" id="ARBA00022898"/>
    </source>
</evidence>
<dbReference type="Proteomes" id="UP000244925">
    <property type="component" value="Unassembled WGS sequence"/>
</dbReference>
<dbReference type="CDD" id="cd00635">
    <property type="entry name" value="PLPDE_III_YBL036c_like"/>
    <property type="match status" value="1"/>
</dbReference>